<name>Q8EV90_MALP2</name>
<dbReference type="Gene3D" id="6.10.320.10">
    <property type="match status" value="1"/>
</dbReference>
<keyword evidence="2" id="KW-1185">Reference proteome</keyword>
<dbReference type="AlphaFoldDB" id="Q8EV90"/>
<evidence type="ECO:0000313" key="2">
    <source>
        <dbReference type="Proteomes" id="UP000002522"/>
    </source>
</evidence>
<organism evidence="1 2">
    <name type="scientific">Malacoplasma penetrans (strain HF-2)</name>
    <name type="common">Mycoplasma penetrans</name>
    <dbReference type="NCBI Taxonomy" id="272633"/>
    <lineage>
        <taxon>Bacteria</taxon>
        <taxon>Bacillati</taxon>
        <taxon>Mycoplasmatota</taxon>
        <taxon>Mycoplasmoidales</taxon>
        <taxon>Mycoplasmoidaceae</taxon>
        <taxon>Malacoplasma</taxon>
    </lineage>
</organism>
<dbReference type="KEGG" id="mpe:MYPE6760"/>
<evidence type="ECO:0000313" key="1">
    <source>
        <dbReference type="EMBL" id="BAC44468.1"/>
    </source>
</evidence>
<proteinExistence type="predicted"/>
<protein>
    <recommendedName>
        <fullName evidence="3">Septicolysin</fullName>
    </recommendedName>
</protein>
<dbReference type="NCBIfam" id="NF038048">
    <property type="entry name" value="DIP1984_fam"/>
    <property type="match status" value="1"/>
</dbReference>
<gene>
    <name evidence="1" type="ordered locus">MYPE6760</name>
</gene>
<dbReference type="Pfam" id="PF20935">
    <property type="entry name" value="DUF6847"/>
    <property type="match status" value="1"/>
</dbReference>
<evidence type="ECO:0008006" key="3">
    <source>
        <dbReference type="Google" id="ProtNLM"/>
    </source>
</evidence>
<dbReference type="eggNOG" id="ENOG5032S2G">
    <property type="taxonomic scope" value="Bacteria"/>
</dbReference>
<dbReference type="CDD" id="cd12208">
    <property type="entry name" value="DIP1984-like"/>
    <property type="match status" value="1"/>
</dbReference>
<dbReference type="Proteomes" id="UP000002522">
    <property type="component" value="Chromosome"/>
</dbReference>
<reference evidence="1 2" key="1">
    <citation type="journal article" date="2002" name="Nucleic Acids Res.">
        <title>The complete genomic sequence of Mycoplasma penetrans, an intracellular bacterial pathogen in humans.</title>
        <authorList>
            <person name="Sasaki Y."/>
            <person name="Ishikawa J."/>
            <person name="Yamashita A."/>
            <person name="Oshima K."/>
            <person name="Kenri T."/>
            <person name="Furuya K."/>
            <person name="Yoshino C."/>
            <person name="Horino A."/>
            <person name="Shiba T."/>
            <person name="Sasaki T."/>
            <person name="Hattori M."/>
        </authorList>
    </citation>
    <scope>NUCLEOTIDE SEQUENCE [LARGE SCALE GENOMIC DNA]</scope>
    <source>
        <strain evidence="1 2">HF-2</strain>
    </source>
</reference>
<dbReference type="RefSeq" id="WP_011077498.1">
    <property type="nucleotide sequence ID" value="NC_004432.1"/>
</dbReference>
<dbReference type="InterPro" id="IPR047741">
    <property type="entry name" value="DIP1984-like"/>
</dbReference>
<sequence>MKLAEALQERADLSRSIEELKNRLKTNVLVQEGEKPSEDPLKLKQDLDNAIERFHYLVAKINLTNSLIKVDGITLTEMIAKKDALLVKIQAYKDVAYSGSQGSYRARNSEIKIKSTIIVSNWQSKIDSMSKELRLLDNKLQESNWAIDLIE</sequence>
<dbReference type="InParanoid" id="Q8EV90"/>
<accession>Q8EV90</accession>
<dbReference type="HOGENOM" id="CLU_119822_0_0_14"/>
<dbReference type="EMBL" id="BA000026">
    <property type="protein sequence ID" value="BAC44468.1"/>
    <property type="molecule type" value="Genomic_DNA"/>
</dbReference>